<protein>
    <submittedName>
        <fullName evidence="1">Aldose epimerase</fullName>
    </submittedName>
</protein>
<dbReference type="PANTHER" id="PTHR11122">
    <property type="entry name" value="APOSPORY-ASSOCIATED PROTEIN C-RELATED"/>
    <property type="match status" value="1"/>
</dbReference>
<dbReference type="InterPro" id="IPR014718">
    <property type="entry name" value="GH-type_carb-bd"/>
</dbReference>
<keyword evidence="2" id="KW-1185">Reference proteome</keyword>
<dbReference type="SUPFAM" id="SSF74650">
    <property type="entry name" value="Galactose mutarotase-like"/>
    <property type="match status" value="1"/>
</dbReference>
<organism evidence="1 2">
    <name type="scientific">Paenirhodobacter enshiensis</name>
    <dbReference type="NCBI Taxonomy" id="1105367"/>
    <lineage>
        <taxon>Bacteria</taxon>
        <taxon>Pseudomonadati</taxon>
        <taxon>Pseudomonadota</taxon>
        <taxon>Alphaproteobacteria</taxon>
        <taxon>Rhodobacterales</taxon>
        <taxon>Rhodobacter group</taxon>
        <taxon>Paenirhodobacter</taxon>
    </lineage>
</organism>
<evidence type="ECO:0000313" key="1">
    <source>
        <dbReference type="EMBL" id="KFI26784.1"/>
    </source>
</evidence>
<dbReference type="AlphaFoldDB" id="A0A086XXN4"/>
<dbReference type="GO" id="GO:0005975">
    <property type="term" value="P:carbohydrate metabolic process"/>
    <property type="evidence" value="ECO:0007669"/>
    <property type="project" value="InterPro"/>
</dbReference>
<dbReference type="Gene3D" id="2.70.98.10">
    <property type="match status" value="1"/>
</dbReference>
<dbReference type="RefSeq" id="WP_036636933.1">
    <property type="nucleotide sequence ID" value="NZ_JFZB01000012.1"/>
</dbReference>
<comment type="caution">
    <text evidence="1">The sequence shown here is derived from an EMBL/GenBank/DDBJ whole genome shotgun (WGS) entry which is preliminary data.</text>
</comment>
<dbReference type="InterPro" id="IPR011013">
    <property type="entry name" value="Gal_mutarotase_sf_dom"/>
</dbReference>
<dbReference type="eggNOG" id="COG2017">
    <property type="taxonomic scope" value="Bacteria"/>
</dbReference>
<accession>A0A086XXN4</accession>
<name>A0A086XXN4_9RHOB</name>
<reference evidence="1 2" key="1">
    <citation type="submission" date="2014-03" db="EMBL/GenBank/DDBJ databases">
        <title>Genome of Paenirhodobacter enshiensis DW2-9.</title>
        <authorList>
            <person name="Wang D."/>
            <person name="Wang G."/>
        </authorList>
    </citation>
    <scope>NUCLEOTIDE SEQUENCE [LARGE SCALE GENOMIC DNA]</scope>
    <source>
        <strain evidence="1 2">DW2-9</strain>
    </source>
</reference>
<evidence type="ECO:0000313" key="2">
    <source>
        <dbReference type="Proteomes" id="UP000028824"/>
    </source>
</evidence>
<dbReference type="STRING" id="1105367.CG50_00510"/>
<dbReference type="EMBL" id="JFZB01000012">
    <property type="protein sequence ID" value="KFI26784.1"/>
    <property type="molecule type" value="Genomic_DNA"/>
</dbReference>
<dbReference type="OrthoDB" id="9795355at2"/>
<dbReference type="InterPro" id="IPR037481">
    <property type="entry name" value="LacX"/>
</dbReference>
<dbReference type="GO" id="GO:0016853">
    <property type="term" value="F:isomerase activity"/>
    <property type="evidence" value="ECO:0007669"/>
    <property type="project" value="InterPro"/>
</dbReference>
<gene>
    <name evidence="1" type="ORF">CG50_00510</name>
</gene>
<proteinExistence type="predicted"/>
<dbReference type="PANTHER" id="PTHR11122:SF13">
    <property type="entry name" value="GLUCOSE-6-PHOSPHATE 1-EPIMERASE"/>
    <property type="match status" value="1"/>
</dbReference>
<dbReference type="GO" id="GO:0030246">
    <property type="term" value="F:carbohydrate binding"/>
    <property type="evidence" value="ECO:0007669"/>
    <property type="project" value="InterPro"/>
</dbReference>
<dbReference type="Proteomes" id="UP000028824">
    <property type="component" value="Unassembled WGS sequence"/>
</dbReference>
<dbReference type="CDD" id="cd09024">
    <property type="entry name" value="Aldose_epim_lacX"/>
    <property type="match status" value="1"/>
</dbReference>
<dbReference type="Pfam" id="PF01263">
    <property type="entry name" value="Aldose_epim"/>
    <property type="match status" value="1"/>
</dbReference>
<sequence length="284" mass="30442">MTLAIGSDTLRATISPLGAEMQSLEWQGKPLLWNGDAAFWAGRSPVLFPIVGRAEGDVIAVNGRAAEMKQHGFARRSTFDLVEASETACTFVLSDSDATRAVYPFAFRLSLTHRIAANRLSVTATVENRDDTPMPFGLGFHPAFLWPLPGAEGAHRITLDNRGEPALVRLEGGLIGETKLPSPFVKGALPLTPAQFTEDAMIFPEGAGEGLVYAADTGPRLHFRFENLPNLALWQKPGAPFICIEPWHGMAARAGAGPEIAARPYSLTLAAGDTATFGFSVEVI</sequence>
<dbReference type="InterPro" id="IPR008183">
    <property type="entry name" value="Aldose_1/G6P_1-epimerase"/>
</dbReference>